<dbReference type="SMART" id="SM00028">
    <property type="entry name" value="TPR"/>
    <property type="match status" value="5"/>
</dbReference>
<proteinExistence type="predicted"/>
<name>A0ABU8VCG0_9BURK</name>
<evidence type="ECO:0000256" key="2">
    <source>
        <dbReference type="ARBA" id="ARBA00022803"/>
    </source>
</evidence>
<accession>A0ABU8VCG0</accession>
<feature type="repeat" description="TPR" evidence="3">
    <location>
        <begin position="116"/>
        <end position="149"/>
    </location>
</feature>
<keyword evidence="6" id="KW-1185">Reference proteome</keyword>
<evidence type="ECO:0000313" key="5">
    <source>
        <dbReference type="EMBL" id="MEJ8811228.1"/>
    </source>
</evidence>
<feature type="repeat" description="TPR" evidence="3">
    <location>
        <begin position="81"/>
        <end position="114"/>
    </location>
</feature>
<keyword evidence="1" id="KW-0677">Repeat</keyword>
<evidence type="ECO:0000256" key="3">
    <source>
        <dbReference type="PROSITE-ProRule" id="PRU00339"/>
    </source>
</evidence>
<dbReference type="InterPro" id="IPR029063">
    <property type="entry name" value="SAM-dependent_MTases_sf"/>
</dbReference>
<reference evidence="5 6" key="1">
    <citation type="submission" date="2024-03" db="EMBL/GenBank/DDBJ databases">
        <title>Novel species of the genus Variovorax.</title>
        <authorList>
            <person name="Liu Q."/>
            <person name="Xin Y.-H."/>
        </authorList>
    </citation>
    <scope>NUCLEOTIDE SEQUENCE [LARGE SCALE GENOMIC DNA]</scope>
    <source>
        <strain evidence="5 6">KACC 18899</strain>
    </source>
</reference>
<dbReference type="InterPro" id="IPR019734">
    <property type="entry name" value="TPR_rpt"/>
</dbReference>
<dbReference type="Gene3D" id="1.25.40.10">
    <property type="entry name" value="Tetratricopeptide repeat domain"/>
    <property type="match status" value="2"/>
</dbReference>
<dbReference type="PANTHER" id="PTHR44943:SF8">
    <property type="entry name" value="TPR REPEAT-CONTAINING PROTEIN MJ0263"/>
    <property type="match status" value="1"/>
</dbReference>
<dbReference type="PROSITE" id="PS50005">
    <property type="entry name" value="TPR"/>
    <property type="match status" value="3"/>
</dbReference>
<comment type="caution">
    <text evidence="5">The sequence shown here is derived from an EMBL/GenBank/DDBJ whole genome shotgun (WGS) entry which is preliminary data.</text>
</comment>
<dbReference type="RefSeq" id="WP_340356534.1">
    <property type="nucleotide sequence ID" value="NZ_JBBKZU010000003.1"/>
</dbReference>
<dbReference type="Pfam" id="PF08241">
    <property type="entry name" value="Methyltransf_11"/>
    <property type="match status" value="1"/>
</dbReference>
<dbReference type="SUPFAM" id="SSF48452">
    <property type="entry name" value="TPR-like"/>
    <property type="match status" value="1"/>
</dbReference>
<dbReference type="InterPro" id="IPR011990">
    <property type="entry name" value="TPR-like_helical_dom_sf"/>
</dbReference>
<dbReference type="EMBL" id="JBBKZU010000003">
    <property type="protein sequence ID" value="MEJ8811228.1"/>
    <property type="molecule type" value="Genomic_DNA"/>
</dbReference>
<dbReference type="InterPro" id="IPR013216">
    <property type="entry name" value="Methyltransf_11"/>
</dbReference>
<dbReference type="PANTHER" id="PTHR44943">
    <property type="entry name" value="CELLULOSE SYNTHASE OPERON PROTEIN C"/>
    <property type="match status" value="1"/>
</dbReference>
<dbReference type="Proteomes" id="UP001365846">
    <property type="component" value="Unassembled WGS sequence"/>
</dbReference>
<dbReference type="SUPFAM" id="SSF53335">
    <property type="entry name" value="S-adenosyl-L-methionine-dependent methyltransferases"/>
    <property type="match status" value="1"/>
</dbReference>
<evidence type="ECO:0000313" key="6">
    <source>
        <dbReference type="Proteomes" id="UP001365846"/>
    </source>
</evidence>
<dbReference type="InterPro" id="IPR013105">
    <property type="entry name" value="TPR_2"/>
</dbReference>
<dbReference type="Pfam" id="PF13432">
    <property type="entry name" value="TPR_16"/>
    <property type="match status" value="2"/>
</dbReference>
<evidence type="ECO:0000259" key="4">
    <source>
        <dbReference type="Pfam" id="PF08241"/>
    </source>
</evidence>
<keyword evidence="2 3" id="KW-0802">TPR repeat</keyword>
<gene>
    <name evidence="5" type="ORF">WKW77_09125</name>
</gene>
<feature type="repeat" description="TPR" evidence="3">
    <location>
        <begin position="150"/>
        <end position="183"/>
    </location>
</feature>
<dbReference type="CDD" id="cd02440">
    <property type="entry name" value="AdoMet_MTases"/>
    <property type="match status" value="1"/>
</dbReference>
<dbReference type="Gene3D" id="3.40.50.150">
    <property type="entry name" value="Vaccinia Virus protein VP39"/>
    <property type="match status" value="1"/>
</dbReference>
<dbReference type="InterPro" id="IPR051685">
    <property type="entry name" value="Ycf3/AcsC/BcsC/TPR_MFPF"/>
</dbReference>
<sequence length="410" mass="44737">MSTTPAPEAFEQARQRFFEGLEAFKAGRFADAEQAYLASLALVPGRVSTLINLAAARLGLGRPQQALDASAQVLAIEAGNAEAWFHQANALAQLNRHPEALQSFEKVLQLDTLPPGETWLRHGQTLQALGRPEQALDSYERALAADPGIAQAWTNRGSILRDMNRGDEAAAAFRQALALGADPELHRYYLASVSGTQAAPPTAPGHYVETLFDDYARDFDAHLVGQLGYQAHRTLATHLAELGRGFHSALDLGCGTGLCAPYLKPLADKLVGVDLSRQMLQKAHALGLYERLVHADITAYLSQTDERYDLVTAADVFIYVGDLAPVFAALDRVLVPGGIFCFSAETTADESMDFELLPSLRYAHSERYLRGLAARHGLDVARLVRAPIRDDQREAIAGMFVYLRRPEDAC</sequence>
<feature type="domain" description="Methyltransferase type 11" evidence="4">
    <location>
        <begin position="250"/>
        <end position="342"/>
    </location>
</feature>
<evidence type="ECO:0000256" key="1">
    <source>
        <dbReference type="ARBA" id="ARBA00022737"/>
    </source>
</evidence>
<dbReference type="Pfam" id="PF07719">
    <property type="entry name" value="TPR_2"/>
    <property type="match status" value="1"/>
</dbReference>
<protein>
    <submittedName>
        <fullName evidence="5">Tetratricopeptide repeat protein</fullName>
    </submittedName>
</protein>
<organism evidence="5 6">
    <name type="scientific">Variovorax ureilyticus</name>
    <dbReference type="NCBI Taxonomy" id="1836198"/>
    <lineage>
        <taxon>Bacteria</taxon>
        <taxon>Pseudomonadati</taxon>
        <taxon>Pseudomonadota</taxon>
        <taxon>Betaproteobacteria</taxon>
        <taxon>Burkholderiales</taxon>
        <taxon>Comamonadaceae</taxon>
        <taxon>Variovorax</taxon>
    </lineage>
</organism>